<dbReference type="InterPro" id="IPR011990">
    <property type="entry name" value="TPR-like_helical_dom_sf"/>
</dbReference>
<accession>A0A7Y9XXM3</accession>
<keyword evidence="5" id="KW-1185">Reference proteome</keyword>
<feature type="repeat" description="TPR" evidence="3">
    <location>
        <begin position="40"/>
        <end position="73"/>
    </location>
</feature>
<evidence type="ECO:0000256" key="3">
    <source>
        <dbReference type="PROSITE-ProRule" id="PRU00339"/>
    </source>
</evidence>
<sequence>MSQANIAVLRQGALDAEKAGRPEEAAALFDRALEESPKDAALWNSAAGSALRMSDGERAVTMFRMALTLDPRSLECAINLGIALRKVGRPREAIEELAKYEDEAVNDARYWSVRGAAERDVGKLAAAARSYDHCLALKADHKQALQGRARVALERGEANARERFERALQAQKGDAQAWLGFAQALDVSGQPQEALKIATQLAEQAPQWTDGLDFLAQMRIATGQGGDFASGYAAAVKRVPQDKAVRFAWARSLAGVDRYADAADVAARAARDFADEPGFRLLEAIHAGEAGDDERAERIFAALDLQSEDRLLHEARHRLRRHEADRAEELLARALADDPFSVAGWALRSIAWRMLGDPRNEWLNGQEGLVQLLPLPLDEDTFEAARKSLHGLHDRSALPIGQSVRGGTQTRGRIFSRTEPEFLALGRAVAEALETYRSGLPPLDETHPLLRLRDAPLHFAGSWSVRLVSNGHHTGHVHPRGVLSSALYMELPEGLGAGDRDGWLELGRPPADLRLDMPPMRIVEPKRAHLALFPSSLYHGTRPFEGGCRMTVAFDVVSD</sequence>
<dbReference type="GO" id="GO:0008233">
    <property type="term" value="F:peptidase activity"/>
    <property type="evidence" value="ECO:0007669"/>
    <property type="project" value="UniProtKB-KW"/>
</dbReference>
<evidence type="ECO:0000313" key="4">
    <source>
        <dbReference type="EMBL" id="NYH96462.1"/>
    </source>
</evidence>
<keyword evidence="2 3" id="KW-0802">TPR repeat</keyword>
<dbReference type="PANTHER" id="PTHR44858">
    <property type="entry name" value="TETRATRICOPEPTIDE REPEAT PROTEIN 6"/>
    <property type="match status" value="1"/>
</dbReference>
<gene>
    <name evidence="4" type="ORF">FHS75_002801</name>
</gene>
<dbReference type="SMART" id="SM00028">
    <property type="entry name" value="TPR"/>
    <property type="match status" value="4"/>
</dbReference>
<dbReference type="AlphaFoldDB" id="A0A7Y9XXM3"/>
<evidence type="ECO:0000256" key="2">
    <source>
        <dbReference type="ARBA" id="ARBA00022803"/>
    </source>
</evidence>
<dbReference type="PANTHER" id="PTHR44858:SF1">
    <property type="entry name" value="UDP-N-ACETYLGLUCOSAMINE--PEPTIDE N-ACETYLGLUCOSAMINYLTRANSFERASE SPINDLY-RELATED"/>
    <property type="match status" value="1"/>
</dbReference>
<comment type="caution">
    <text evidence="4">The sequence shown here is derived from an EMBL/GenBank/DDBJ whole genome shotgun (WGS) entry which is preliminary data.</text>
</comment>
<dbReference type="Gene3D" id="1.25.40.10">
    <property type="entry name" value="Tetratricopeptide repeat domain"/>
    <property type="match status" value="2"/>
</dbReference>
<dbReference type="InterPro" id="IPR050498">
    <property type="entry name" value="Ycf3"/>
</dbReference>
<organism evidence="4 5">
    <name type="scientific">Novosphingobium marinum</name>
    <dbReference type="NCBI Taxonomy" id="1514948"/>
    <lineage>
        <taxon>Bacteria</taxon>
        <taxon>Pseudomonadati</taxon>
        <taxon>Pseudomonadota</taxon>
        <taxon>Alphaproteobacteria</taxon>
        <taxon>Sphingomonadales</taxon>
        <taxon>Sphingomonadaceae</taxon>
        <taxon>Novosphingobium</taxon>
    </lineage>
</organism>
<dbReference type="Proteomes" id="UP000522081">
    <property type="component" value="Unassembled WGS sequence"/>
</dbReference>
<dbReference type="PROSITE" id="PS50005">
    <property type="entry name" value="TPR"/>
    <property type="match status" value="1"/>
</dbReference>
<proteinExistence type="predicted"/>
<keyword evidence="4" id="KW-0645">Protease</keyword>
<dbReference type="Pfam" id="PF13429">
    <property type="entry name" value="TPR_15"/>
    <property type="match status" value="1"/>
</dbReference>
<dbReference type="GO" id="GO:0006508">
    <property type="term" value="P:proteolysis"/>
    <property type="evidence" value="ECO:0007669"/>
    <property type="project" value="UniProtKB-KW"/>
</dbReference>
<dbReference type="RefSeq" id="WP_179408304.1">
    <property type="nucleotide sequence ID" value="NZ_BMGF01000005.1"/>
</dbReference>
<keyword evidence="1" id="KW-0677">Repeat</keyword>
<protein>
    <submittedName>
        <fullName evidence="4">Putative Zn-dependent protease</fullName>
    </submittedName>
</protein>
<dbReference type="Gene3D" id="2.60.120.620">
    <property type="entry name" value="q2cbj1_9rhob like domain"/>
    <property type="match status" value="1"/>
</dbReference>
<dbReference type="InterPro" id="IPR012668">
    <property type="entry name" value="CHP02466"/>
</dbReference>
<keyword evidence="4" id="KW-0378">Hydrolase</keyword>
<dbReference type="EMBL" id="JACBZF010000005">
    <property type="protein sequence ID" value="NYH96462.1"/>
    <property type="molecule type" value="Genomic_DNA"/>
</dbReference>
<name>A0A7Y9XXM3_9SPHN</name>
<dbReference type="InterPro" id="IPR019734">
    <property type="entry name" value="TPR_rpt"/>
</dbReference>
<dbReference type="Pfam" id="PF13759">
    <property type="entry name" value="2OG-FeII_Oxy_5"/>
    <property type="match status" value="1"/>
</dbReference>
<dbReference type="SUPFAM" id="SSF48452">
    <property type="entry name" value="TPR-like"/>
    <property type="match status" value="2"/>
</dbReference>
<evidence type="ECO:0000256" key="1">
    <source>
        <dbReference type="ARBA" id="ARBA00022737"/>
    </source>
</evidence>
<reference evidence="4 5" key="1">
    <citation type="submission" date="2020-07" db="EMBL/GenBank/DDBJ databases">
        <title>Genomic Encyclopedia of Type Strains, Phase IV (KMG-IV): sequencing the most valuable type-strain genomes for metagenomic binning, comparative biology and taxonomic classification.</title>
        <authorList>
            <person name="Goeker M."/>
        </authorList>
    </citation>
    <scope>NUCLEOTIDE SEQUENCE [LARGE SCALE GENOMIC DNA]</scope>
    <source>
        <strain evidence="4 5">DSM 29043</strain>
    </source>
</reference>
<evidence type="ECO:0000313" key="5">
    <source>
        <dbReference type="Proteomes" id="UP000522081"/>
    </source>
</evidence>